<accession>A0A2N5SKE3</accession>
<protein>
    <submittedName>
        <fullName evidence="2">Uncharacterized protein</fullName>
    </submittedName>
</protein>
<reference evidence="2 3" key="1">
    <citation type="submission" date="2017-11" db="EMBL/GenBank/DDBJ databases">
        <title>De novo assembly and phasing of dikaryotic genomes from two isolates of Puccinia coronata f. sp. avenae, the causal agent of oat crown rust.</title>
        <authorList>
            <person name="Miller M.E."/>
            <person name="Zhang Y."/>
            <person name="Omidvar V."/>
            <person name="Sperschneider J."/>
            <person name="Schwessinger B."/>
            <person name="Raley C."/>
            <person name="Palmer J.M."/>
            <person name="Garnica D."/>
            <person name="Upadhyaya N."/>
            <person name="Rathjen J."/>
            <person name="Taylor J.M."/>
            <person name="Park R.F."/>
            <person name="Dodds P.N."/>
            <person name="Hirsch C.D."/>
            <person name="Kianian S.F."/>
            <person name="Figueroa M."/>
        </authorList>
    </citation>
    <scope>NUCLEOTIDE SEQUENCE [LARGE SCALE GENOMIC DNA]</scope>
    <source>
        <strain evidence="2">12NC29</strain>
    </source>
</reference>
<dbReference type="AlphaFoldDB" id="A0A2N5SKE3"/>
<keyword evidence="3" id="KW-1185">Reference proteome</keyword>
<evidence type="ECO:0000313" key="3">
    <source>
        <dbReference type="Proteomes" id="UP000235388"/>
    </source>
</evidence>
<feature type="compositionally biased region" description="Low complexity" evidence="1">
    <location>
        <begin position="57"/>
        <end position="69"/>
    </location>
</feature>
<proteinExistence type="predicted"/>
<comment type="caution">
    <text evidence="2">The sequence shown here is derived from an EMBL/GenBank/DDBJ whole genome shotgun (WGS) entry which is preliminary data.</text>
</comment>
<sequence length="80" mass="8881">MADWQLGPTVPAGRLVVGNNCPSWQTGSQNQQYQLADWDTWSQAETWSFILGQRQSQSNSWDQSSSWRSKAGAGQVDYGG</sequence>
<feature type="region of interest" description="Disordered" evidence="1">
    <location>
        <begin position="57"/>
        <end position="80"/>
    </location>
</feature>
<gene>
    <name evidence="2" type="ORF">PCANC_15577</name>
</gene>
<dbReference type="Proteomes" id="UP000235388">
    <property type="component" value="Unassembled WGS sequence"/>
</dbReference>
<evidence type="ECO:0000313" key="2">
    <source>
        <dbReference type="EMBL" id="PLW13684.1"/>
    </source>
</evidence>
<dbReference type="EMBL" id="PGCJ01000942">
    <property type="protein sequence ID" value="PLW13684.1"/>
    <property type="molecule type" value="Genomic_DNA"/>
</dbReference>
<evidence type="ECO:0000256" key="1">
    <source>
        <dbReference type="SAM" id="MobiDB-lite"/>
    </source>
</evidence>
<organism evidence="2 3">
    <name type="scientific">Puccinia coronata f. sp. avenae</name>
    <dbReference type="NCBI Taxonomy" id="200324"/>
    <lineage>
        <taxon>Eukaryota</taxon>
        <taxon>Fungi</taxon>
        <taxon>Dikarya</taxon>
        <taxon>Basidiomycota</taxon>
        <taxon>Pucciniomycotina</taxon>
        <taxon>Pucciniomycetes</taxon>
        <taxon>Pucciniales</taxon>
        <taxon>Pucciniaceae</taxon>
        <taxon>Puccinia</taxon>
    </lineage>
</organism>
<name>A0A2N5SKE3_9BASI</name>